<dbReference type="PRINTS" id="PR01210">
    <property type="entry name" value="GGTRANSPTASE"/>
</dbReference>
<dbReference type="Gene3D" id="1.10.246.130">
    <property type="match status" value="1"/>
</dbReference>
<dbReference type="InterPro" id="IPR029055">
    <property type="entry name" value="Ntn_hydrolases_N"/>
</dbReference>
<dbReference type="PANTHER" id="PTHR43881">
    <property type="entry name" value="GAMMA-GLUTAMYLTRANSPEPTIDASE (AFU_ORTHOLOGUE AFUA_4G13580)"/>
    <property type="match status" value="1"/>
</dbReference>
<dbReference type="Gene3D" id="3.60.20.40">
    <property type="match status" value="1"/>
</dbReference>
<accession>A0A1W9HZ13</accession>
<dbReference type="SUPFAM" id="SSF56235">
    <property type="entry name" value="N-terminal nucleophile aminohydrolases (Ntn hydrolases)"/>
    <property type="match status" value="1"/>
</dbReference>
<sequence length="528" mass="56797">MRDFQFPGRSPVYATRAMVATSHPLASETAIRTLREGGTAADAAVAAVALLCVLEPHMVSPAGDCFFIVSKPGKPLEGYNGSGRSAKAAKLDWFKERGYGPGIPEHDIHAVTVPGAVEAWETLLKRHGRFGLDRALQRAIEIAENGHAVAPRVAQDWRTHVPPGGDAGFAKHYLPGGRTPQAGQIFVNKALGKTYRLLAKQGARAMYEGEIGEDIVKTIQAHGSLMTMDDFAAHKGEVVKPITAPYEGYDVAEIPPNGQGLTALVILNILEQFDHRAFGPLSAERYHLLLEATRLGYAMRDQEIGESAAMSRSVKALTSKAYGKKLAGLISRDHRLSPKAFPPPRPENHTVYLSIIDQDGMAISFICSIFSNFGVGRATKKTGLVLQNRGSSFRVIDGHPNAIAPSKRPMHTIIPGMVMKNGEVEASFGVMGGAYQACGHAHILTNMFDYGMDPQEALDQPRAFFDGPSTTAERSLPAEALEGLAQRGHDIKMPLGPIGGGQVIRVDRTRGILIGGSDPRKDGMALGY</sequence>
<dbReference type="InterPro" id="IPR043138">
    <property type="entry name" value="GGT_lsub"/>
</dbReference>
<comment type="caution">
    <text evidence="1">The sequence shown here is derived from an EMBL/GenBank/DDBJ whole genome shotgun (WGS) entry which is preliminary data.</text>
</comment>
<evidence type="ECO:0008006" key="3">
    <source>
        <dbReference type="Google" id="ProtNLM"/>
    </source>
</evidence>
<dbReference type="Proteomes" id="UP000192872">
    <property type="component" value="Unassembled WGS sequence"/>
</dbReference>
<reference evidence="1 2" key="1">
    <citation type="journal article" date="2017" name="Water Res.">
        <title>Comammox in drinking water systems.</title>
        <authorList>
            <person name="Wang Y."/>
            <person name="Ma L."/>
            <person name="Mao Y."/>
            <person name="Jiang X."/>
            <person name="Xia Y."/>
            <person name="Yu K."/>
            <person name="Li B."/>
            <person name="Zhang T."/>
        </authorList>
    </citation>
    <scope>NUCLEOTIDE SEQUENCE [LARGE SCALE GENOMIC DNA]</scope>
    <source>
        <strain evidence="1">SG_bin8</strain>
    </source>
</reference>
<dbReference type="STRING" id="1827387.A4S15_06945"/>
<dbReference type="Pfam" id="PF01019">
    <property type="entry name" value="G_glu_transpept"/>
    <property type="match status" value="1"/>
</dbReference>
<dbReference type="PANTHER" id="PTHR43881:SF1">
    <property type="entry name" value="GAMMA-GLUTAMYLTRANSPEPTIDASE (AFU_ORTHOLOGUE AFUA_4G13580)"/>
    <property type="match status" value="1"/>
</dbReference>
<evidence type="ECO:0000313" key="1">
    <source>
        <dbReference type="EMBL" id="OQW52567.1"/>
    </source>
</evidence>
<dbReference type="AlphaFoldDB" id="A0A1W9HZ13"/>
<dbReference type="EMBL" id="LWDL01000012">
    <property type="protein sequence ID" value="OQW52567.1"/>
    <property type="molecule type" value="Genomic_DNA"/>
</dbReference>
<protein>
    <recommendedName>
        <fullName evidence="3">Gamma-glutamyltransferase</fullName>
    </recommendedName>
</protein>
<dbReference type="RefSeq" id="WP_376801733.1">
    <property type="nucleotide sequence ID" value="NZ_DBNB01000020.1"/>
</dbReference>
<evidence type="ECO:0000313" key="2">
    <source>
        <dbReference type="Proteomes" id="UP000192872"/>
    </source>
</evidence>
<name>A0A1W9HZ13_9HYPH</name>
<gene>
    <name evidence="1" type="ORF">A4S15_06945</name>
</gene>
<proteinExistence type="predicted"/>
<organism evidence="1 2">
    <name type="scientific">Candidatus Raskinella chloraquaticus</name>
    <dbReference type="NCBI Taxonomy" id="1951219"/>
    <lineage>
        <taxon>Bacteria</taxon>
        <taxon>Pseudomonadati</taxon>
        <taxon>Pseudomonadota</taxon>
        <taxon>Alphaproteobacteria</taxon>
        <taxon>Hyphomicrobiales</taxon>
        <taxon>Phreatobacteraceae</taxon>
        <taxon>Candidatus Raskinella</taxon>
    </lineage>
</organism>
<dbReference type="InterPro" id="IPR052896">
    <property type="entry name" value="GGT-like_enzyme"/>
</dbReference>
<dbReference type="InterPro" id="IPR043137">
    <property type="entry name" value="GGT_ssub_C"/>
</dbReference>